<accession>A0A1V6PY51</accession>
<gene>
    <name evidence="1" type="ORF">PENANT_c024G09783</name>
</gene>
<dbReference type="AlphaFoldDB" id="A0A1V6PY51"/>
<dbReference type="Proteomes" id="UP000191672">
    <property type="component" value="Unassembled WGS sequence"/>
</dbReference>
<protein>
    <submittedName>
        <fullName evidence="1">Uncharacterized protein</fullName>
    </submittedName>
</protein>
<name>A0A1V6PY51_9EURO</name>
<proteinExistence type="predicted"/>
<keyword evidence="2" id="KW-1185">Reference proteome</keyword>
<sequence length="134" mass="15195">MAKEDFIEDIEINNAGFESFSTSTTAKARGEILRKRYELTLQHKDDLEAQGKGFYGVSFISWFAEEATRSYGDDPQESLNILQSFNSDPNVFILLAHDSILFDVLSLFNNHPDLGINDWTQKGHKSQNSLGIFE</sequence>
<dbReference type="EMBL" id="MDYN01000024">
    <property type="protein sequence ID" value="OQD81873.1"/>
    <property type="molecule type" value="Genomic_DNA"/>
</dbReference>
<evidence type="ECO:0000313" key="1">
    <source>
        <dbReference type="EMBL" id="OQD81873.1"/>
    </source>
</evidence>
<organism evidence="1 2">
    <name type="scientific">Penicillium antarcticum</name>
    <dbReference type="NCBI Taxonomy" id="416450"/>
    <lineage>
        <taxon>Eukaryota</taxon>
        <taxon>Fungi</taxon>
        <taxon>Dikarya</taxon>
        <taxon>Ascomycota</taxon>
        <taxon>Pezizomycotina</taxon>
        <taxon>Eurotiomycetes</taxon>
        <taxon>Eurotiomycetidae</taxon>
        <taxon>Eurotiales</taxon>
        <taxon>Aspergillaceae</taxon>
        <taxon>Penicillium</taxon>
    </lineage>
</organism>
<reference evidence="2" key="1">
    <citation type="journal article" date="2017" name="Nat. Microbiol.">
        <title>Global analysis of biosynthetic gene clusters reveals vast potential of secondary metabolite production in Penicillium species.</title>
        <authorList>
            <person name="Nielsen J.C."/>
            <person name="Grijseels S."/>
            <person name="Prigent S."/>
            <person name="Ji B."/>
            <person name="Dainat J."/>
            <person name="Nielsen K.F."/>
            <person name="Frisvad J.C."/>
            <person name="Workman M."/>
            <person name="Nielsen J."/>
        </authorList>
    </citation>
    <scope>NUCLEOTIDE SEQUENCE [LARGE SCALE GENOMIC DNA]</scope>
    <source>
        <strain evidence="2">IBT 31811</strain>
    </source>
</reference>
<comment type="caution">
    <text evidence="1">The sequence shown here is derived from an EMBL/GenBank/DDBJ whole genome shotgun (WGS) entry which is preliminary data.</text>
</comment>
<evidence type="ECO:0000313" key="2">
    <source>
        <dbReference type="Proteomes" id="UP000191672"/>
    </source>
</evidence>
<dbReference type="STRING" id="416450.A0A1V6PY51"/>